<name>A0ABS4VI81_9ACTN</name>
<dbReference type="RefSeq" id="WP_209471535.1">
    <property type="nucleotide sequence ID" value="NZ_BMWJ01000011.1"/>
</dbReference>
<comment type="caution">
    <text evidence="1">The sequence shown here is derived from an EMBL/GenBank/DDBJ whole genome shotgun (WGS) entry which is preliminary data.</text>
</comment>
<gene>
    <name evidence="1" type="ORF">JOF59_006108</name>
</gene>
<organism evidence="1 2">
    <name type="scientific">Streptomyces clavifer</name>
    <dbReference type="NCBI Taxonomy" id="68188"/>
    <lineage>
        <taxon>Bacteria</taxon>
        <taxon>Bacillati</taxon>
        <taxon>Actinomycetota</taxon>
        <taxon>Actinomycetes</taxon>
        <taxon>Kitasatosporales</taxon>
        <taxon>Streptomycetaceae</taxon>
        <taxon>Streptomyces</taxon>
    </lineage>
</organism>
<evidence type="ECO:0000313" key="1">
    <source>
        <dbReference type="EMBL" id="MBP2363616.1"/>
    </source>
</evidence>
<dbReference type="EMBL" id="JAGINS010000002">
    <property type="protein sequence ID" value="MBP2363616.1"/>
    <property type="molecule type" value="Genomic_DNA"/>
</dbReference>
<sequence length="66" mass="6969">MTEASSTLIPPRPRMQAPAAAVAATSGAAFNEAVALTRKLKLPHIRRALAEIIPVACSHSTCRQAF</sequence>
<protein>
    <submittedName>
        <fullName evidence="1">Uncharacterized protein</fullName>
    </submittedName>
</protein>
<keyword evidence="2" id="KW-1185">Reference proteome</keyword>
<dbReference type="Proteomes" id="UP001519311">
    <property type="component" value="Unassembled WGS sequence"/>
</dbReference>
<evidence type="ECO:0000313" key="2">
    <source>
        <dbReference type="Proteomes" id="UP001519311"/>
    </source>
</evidence>
<accession>A0ABS4VI81</accession>
<reference evidence="1 2" key="1">
    <citation type="submission" date="2021-03" db="EMBL/GenBank/DDBJ databases">
        <title>Sequencing the genomes of 1000 actinobacteria strains.</title>
        <authorList>
            <person name="Klenk H.-P."/>
        </authorList>
    </citation>
    <scope>NUCLEOTIDE SEQUENCE [LARGE SCALE GENOMIC DNA]</scope>
    <source>
        <strain evidence="1 2">DSM 40843</strain>
    </source>
</reference>
<proteinExistence type="predicted"/>